<evidence type="ECO:0000313" key="1">
    <source>
        <dbReference type="EMBL" id="KAK3173931.1"/>
    </source>
</evidence>
<dbReference type="AlphaFoldDB" id="A0AAE0DQJ8"/>
<sequence length="63" mass="7211">MATTRYTIFRSHVRSSQRFLYVKHQRMIILRTKPSRSCCGQVFILNGQSGARIADQPIVTLTA</sequence>
<comment type="caution">
    <text evidence="2">The sequence shown here is derived from an EMBL/GenBank/DDBJ whole genome shotgun (WGS) entry which is preliminary data.</text>
</comment>
<dbReference type="Proteomes" id="UP001281410">
    <property type="component" value="Unassembled WGS sequence"/>
</dbReference>
<name>A0AAE0DQJ8_9ROSI</name>
<keyword evidence="3" id="KW-1185">Reference proteome</keyword>
<accession>A0AAE0DQJ8</accession>
<organism evidence="2 3">
    <name type="scientific">Dipteronia sinensis</name>
    <dbReference type="NCBI Taxonomy" id="43782"/>
    <lineage>
        <taxon>Eukaryota</taxon>
        <taxon>Viridiplantae</taxon>
        <taxon>Streptophyta</taxon>
        <taxon>Embryophyta</taxon>
        <taxon>Tracheophyta</taxon>
        <taxon>Spermatophyta</taxon>
        <taxon>Magnoliopsida</taxon>
        <taxon>eudicotyledons</taxon>
        <taxon>Gunneridae</taxon>
        <taxon>Pentapetalae</taxon>
        <taxon>rosids</taxon>
        <taxon>malvids</taxon>
        <taxon>Sapindales</taxon>
        <taxon>Sapindaceae</taxon>
        <taxon>Hippocastanoideae</taxon>
        <taxon>Acereae</taxon>
        <taxon>Dipteronia</taxon>
    </lineage>
</organism>
<evidence type="ECO:0000313" key="2">
    <source>
        <dbReference type="EMBL" id="KAK3179482.1"/>
    </source>
</evidence>
<dbReference type="EMBL" id="JANJYJ010000560">
    <property type="protein sequence ID" value="KAK3173931.1"/>
    <property type="molecule type" value="Genomic_DNA"/>
</dbReference>
<dbReference type="EMBL" id="JANJYJ010000225">
    <property type="protein sequence ID" value="KAK3179482.1"/>
    <property type="molecule type" value="Genomic_DNA"/>
</dbReference>
<gene>
    <name evidence="2" type="ORF">Dsin_032705</name>
    <name evidence="1" type="ORF">Dsin_033091</name>
</gene>
<proteinExistence type="predicted"/>
<feature type="non-terminal residue" evidence="2">
    <location>
        <position position="63"/>
    </location>
</feature>
<reference evidence="2" key="1">
    <citation type="journal article" date="2023" name="Plant J.">
        <title>Genome sequences and population genomics provide insights into the demographic history, inbreeding, and mutation load of two 'living fossil' tree species of Dipteronia.</title>
        <authorList>
            <person name="Feng Y."/>
            <person name="Comes H.P."/>
            <person name="Chen J."/>
            <person name="Zhu S."/>
            <person name="Lu R."/>
            <person name="Zhang X."/>
            <person name="Li P."/>
            <person name="Qiu J."/>
            <person name="Olsen K.M."/>
            <person name="Qiu Y."/>
        </authorList>
    </citation>
    <scope>NUCLEOTIDE SEQUENCE</scope>
    <source>
        <strain evidence="2">NBL</strain>
    </source>
</reference>
<protein>
    <submittedName>
        <fullName evidence="2">Uncharacterized protein</fullName>
    </submittedName>
</protein>
<evidence type="ECO:0000313" key="3">
    <source>
        <dbReference type="Proteomes" id="UP001281410"/>
    </source>
</evidence>